<dbReference type="InterPro" id="IPR036390">
    <property type="entry name" value="WH_DNA-bd_sf"/>
</dbReference>
<dbReference type="GO" id="GO:0043200">
    <property type="term" value="P:response to amino acid"/>
    <property type="evidence" value="ECO:0007669"/>
    <property type="project" value="TreeGrafter"/>
</dbReference>
<evidence type="ECO:0000313" key="5">
    <source>
        <dbReference type="EMBL" id="VDR26668.1"/>
    </source>
</evidence>
<dbReference type="AlphaFoldDB" id="A0A3P8JIN3"/>
<evidence type="ECO:0000259" key="4">
    <source>
        <dbReference type="PROSITE" id="PS50956"/>
    </source>
</evidence>
<dbReference type="KEGG" id="rtg:NCTC13098_03019"/>
<evidence type="ECO:0000256" key="1">
    <source>
        <dbReference type="ARBA" id="ARBA00023015"/>
    </source>
</evidence>
<dbReference type="SMART" id="SM00344">
    <property type="entry name" value="HTH_ASNC"/>
    <property type="match status" value="1"/>
</dbReference>
<evidence type="ECO:0000256" key="2">
    <source>
        <dbReference type="ARBA" id="ARBA00023125"/>
    </source>
</evidence>
<organism evidence="5 6">
    <name type="scientific">Raoultella terrigena</name>
    <name type="common">Klebsiella terrigena</name>
    <dbReference type="NCBI Taxonomy" id="577"/>
    <lineage>
        <taxon>Bacteria</taxon>
        <taxon>Pseudomonadati</taxon>
        <taxon>Pseudomonadota</taxon>
        <taxon>Gammaproteobacteria</taxon>
        <taxon>Enterobacterales</taxon>
        <taxon>Enterobacteriaceae</taxon>
        <taxon>Klebsiella/Raoultella group</taxon>
        <taxon>Raoultella</taxon>
    </lineage>
</organism>
<accession>A0A3P8JIN3</accession>
<dbReference type="InterPro" id="IPR000485">
    <property type="entry name" value="AsnC-type_HTH_dom"/>
</dbReference>
<reference evidence="5 6" key="1">
    <citation type="submission" date="2018-12" db="EMBL/GenBank/DDBJ databases">
        <authorList>
            <consortium name="Pathogen Informatics"/>
        </authorList>
    </citation>
    <scope>NUCLEOTIDE SEQUENCE [LARGE SCALE GENOMIC DNA]</scope>
    <source>
        <strain evidence="5 6">NCTC13098</strain>
    </source>
</reference>
<dbReference type="PANTHER" id="PTHR30154">
    <property type="entry name" value="LEUCINE-RESPONSIVE REGULATORY PROTEIN"/>
    <property type="match status" value="1"/>
</dbReference>
<keyword evidence="1" id="KW-0805">Transcription regulation</keyword>
<evidence type="ECO:0000256" key="3">
    <source>
        <dbReference type="ARBA" id="ARBA00023163"/>
    </source>
</evidence>
<dbReference type="PANTHER" id="PTHR30154:SF51">
    <property type="entry name" value="ASNC-FAMILY TRANSCRIPTIONAL REGULATORY PROTEIN"/>
    <property type="match status" value="1"/>
</dbReference>
<keyword evidence="3" id="KW-0804">Transcription</keyword>
<dbReference type="InterPro" id="IPR019887">
    <property type="entry name" value="Tscrpt_reg_AsnC/Lrp_C"/>
</dbReference>
<dbReference type="InterPro" id="IPR011008">
    <property type="entry name" value="Dimeric_a/b-barrel"/>
</dbReference>
<protein>
    <submittedName>
        <fullName evidence="5">Leucine-responsive regulatory protein</fullName>
    </submittedName>
</protein>
<feature type="domain" description="HTH asnC-type" evidence="4">
    <location>
        <begin position="5"/>
        <end position="66"/>
    </location>
</feature>
<name>A0A3P8JIN3_RAOTE</name>
<dbReference type="Gene3D" id="3.30.70.920">
    <property type="match status" value="1"/>
</dbReference>
<sequence>MEHLIDNIDRAILACLAEDARISLKVLSGRVGLTSPSTAERVKRLEERGVIQGYGARINLAALGYSLQALVRVRPLPGLLQKVDKYIQAMPECIECDKVTGEDCFVMRLAVRDIAQLDTLLDGLAEHAQCNTSIVKKLSGGASSAADVALSRMRASTS</sequence>
<proteinExistence type="predicted"/>
<dbReference type="PRINTS" id="PR00033">
    <property type="entry name" value="HTHASNC"/>
</dbReference>
<gene>
    <name evidence="5" type="primary">lrp_2</name>
    <name evidence="5" type="ORF">NCTC13098_03019</name>
</gene>
<dbReference type="SUPFAM" id="SSF54909">
    <property type="entry name" value="Dimeric alpha+beta barrel"/>
    <property type="match status" value="1"/>
</dbReference>
<evidence type="ECO:0000313" key="6">
    <source>
        <dbReference type="Proteomes" id="UP000274346"/>
    </source>
</evidence>
<dbReference type="Gene3D" id="1.10.10.10">
    <property type="entry name" value="Winged helix-like DNA-binding domain superfamily/Winged helix DNA-binding domain"/>
    <property type="match status" value="1"/>
</dbReference>
<dbReference type="InterPro" id="IPR019888">
    <property type="entry name" value="Tscrpt_reg_AsnC-like"/>
</dbReference>
<keyword evidence="2" id="KW-0238">DNA-binding</keyword>
<dbReference type="PROSITE" id="PS50956">
    <property type="entry name" value="HTH_ASNC_2"/>
    <property type="match status" value="1"/>
</dbReference>
<dbReference type="EMBL" id="LR131271">
    <property type="protein sequence ID" value="VDR26668.1"/>
    <property type="molecule type" value="Genomic_DNA"/>
</dbReference>
<dbReference type="GO" id="GO:0043565">
    <property type="term" value="F:sequence-specific DNA binding"/>
    <property type="evidence" value="ECO:0007669"/>
    <property type="project" value="InterPro"/>
</dbReference>
<dbReference type="SUPFAM" id="SSF46785">
    <property type="entry name" value="Winged helix' DNA-binding domain"/>
    <property type="match status" value="1"/>
</dbReference>
<dbReference type="InterPro" id="IPR036388">
    <property type="entry name" value="WH-like_DNA-bd_sf"/>
</dbReference>
<dbReference type="Proteomes" id="UP000274346">
    <property type="component" value="Chromosome"/>
</dbReference>
<dbReference type="Pfam" id="PF01037">
    <property type="entry name" value="AsnC_trans_reg"/>
    <property type="match status" value="1"/>
</dbReference>
<dbReference type="Pfam" id="PF13412">
    <property type="entry name" value="HTH_24"/>
    <property type="match status" value="1"/>
</dbReference>
<dbReference type="GO" id="GO:0005829">
    <property type="term" value="C:cytosol"/>
    <property type="evidence" value="ECO:0007669"/>
    <property type="project" value="TreeGrafter"/>
</dbReference>